<dbReference type="STRING" id="570521.SAMN04488508_10899"/>
<dbReference type="Gene3D" id="2.30.29.80">
    <property type="match status" value="1"/>
</dbReference>
<organism evidence="1 2">
    <name type="scientific">Aquimarina spongiae</name>
    <dbReference type="NCBI Taxonomy" id="570521"/>
    <lineage>
        <taxon>Bacteria</taxon>
        <taxon>Pseudomonadati</taxon>
        <taxon>Bacteroidota</taxon>
        <taxon>Flavobacteriia</taxon>
        <taxon>Flavobacteriales</taxon>
        <taxon>Flavobacteriaceae</taxon>
        <taxon>Aquimarina</taxon>
    </lineage>
</organism>
<evidence type="ECO:0000313" key="2">
    <source>
        <dbReference type="Proteomes" id="UP000184432"/>
    </source>
</evidence>
<name>A0A1M6IW41_9FLAO</name>
<dbReference type="OrthoDB" id="8263000at2"/>
<proteinExistence type="predicted"/>
<dbReference type="EMBL" id="FQYP01000008">
    <property type="protein sequence ID" value="SHJ38632.1"/>
    <property type="molecule type" value="Genomic_DNA"/>
</dbReference>
<accession>A0A1M6IW41</accession>
<dbReference type="RefSeq" id="WP_073318996.1">
    <property type="nucleotide sequence ID" value="NZ_FQYP01000008.1"/>
</dbReference>
<evidence type="ECO:0000313" key="1">
    <source>
        <dbReference type="EMBL" id="SHJ38632.1"/>
    </source>
</evidence>
<dbReference type="Proteomes" id="UP000184432">
    <property type="component" value="Unassembled WGS sequence"/>
</dbReference>
<protein>
    <submittedName>
        <fullName evidence="1">Uncharacterized protein</fullName>
    </submittedName>
</protein>
<sequence>MSGIDLNINIPKNVSSEDDLDFYFLREKGIEYISQLGGKLWTDYNSHDPGITMLEMLSYAISDLGMRINMPIENLLVGEEKDKSLETQFFKPADIFPSKAVTALDYRKIFIDIPGIKNCWLSKFEKQVFLDCKKDRLTYNKADIDLTGIDARSTSEFIKEFTLKGLYNITLEYDDDFLEEGTEKLSKQKKEERIQAKKEILMEQVRTIYHQNRNLCEDLIDLSEVALHPISVCASIEVENEADEELIHAKVLLAIDNYFSPTLNFYSIQQMLDKGYTTDQIFEGPVLNRGFIDTKELEDANLRTEVRLSDIITLIMNIEGVKFVKEISVGNCDGNTAESNEWIICVDDGKKPVLCDKSVINYNKGFLPLNLNQSQVAAYLDELKPEETLILDQELSFPEGQYFDNAAYTTIQNDFPDTYGIGIDGLPARATKDRKAQAKQLKGYLLFFDKILASYFQHLGKVKELLSVSGVSENTYFTQAIKDVAGFEDLVNNYSTNNDDELTNALFKEIDNNVERRNQILDHLLARFAERFSEYTFLMKTLYGDATGEVVLRNKEAFLRDYKVISQERGNAFNYYKQPAANLWNTDNVSGTQKRLARLLGIKDYNRRNISNSYINIKTDVDDDDCTVFRWEILDTKGNPILRSTENYNSKTAAINELHFSVLLLIETSKYELEEAFTKTIKDDTDVDHIKLNKSENTGVYSFSVINPEFPPSSTKRITAIHSRFYDTQEEFRDGIFETLSFFENDFTEEGLFLVEHILLRPDVKQLDAHEKSFIPVCADTCDNCEPADPYSYRVSIILPGYTYRFADTDFRNYMENVIKQEIPAHVVARICWVGHRKDEVPDEENGLYRLEQAYKAFLEAKTLNTGEEEMRYTDTDTGEETSKLETFVDRLFSLQTLYPAGRLIDCENDDDIDGQIILGRTTLGTL</sequence>
<keyword evidence="2" id="KW-1185">Reference proteome</keyword>
<dbReference type="AlphaFoldDB" id="A0A1M6IW41"/>
<gene>
    <name evidence="1" type="ORF">SAMN04488508_10899</name>
</gene>
<reference evidence="2" key="1">
    <citation type="submission" date="2016-11" db="EMBL/GenBank/DDBJ databases">
        <authorList>
            <person name="Varghese N."/>
            <person name="Submissions S."/>
        </authorList>
    </citation>
    <scope>NUCLEOTIDE SEQUENCE [LARGE SCALE GENOMIC DNA]</scope>
    <source>
        <strain evidence="2">DSM 22623</strain>
    </source>
</reference>